<dbReference type="SUPFAM" id="SSF53335">
    <property type="entry name" value="S-adenosyl-L-methionine-dependent methyltransferases"/>
    <property type="match status" value="1"/>
</dbReference>
<dbReference type="InterPro" id="IPR017804">
    <property type="entry name" value="MeTrfase_EgtD-like"/>
</dbReference>
<dbReference type="Pfam" id="PF10017">
    <property type="entry name" value="Methyltransf_33"/>
    <property type="match status" value="1"/>
</dbReference>
<keyword evidence="2 4" id="KW-0808">Transferase</keyword>
<dbReference type="InterPro" id="IPR029063">
    <property type="entry name" value="SAM-dependent_MTases_sf"/>
</dbReference>
<proteinExistence type="predicted"/>
<dbReference type="KEGG" id="lcre:Pla8534_28590"/>
<dbReference type="AlphaFoldDB" id="A0A518DTC3"/>
<dbReference type="InterPro" id="IPR051128">
    <property type="entry name" value="EgtD_Methyltrsf_superfamily"/>
</dbReference>
<feature type="domain" description="Histidine-specific methyltransferase SAM-dependent" evidence="3">
    <location>
        <begin position="15"/>
        <end position="315"/>
    </location>
</feature>
<dbReference type="GO" id="GO:0052706">
    <property type="term" value="F:L-histidine N(alpha)-methyltransferase activity"/>
    <property type="evidence" value="ECO:0007669"/>
    <property type="project" value="UniProtKB-EC"/>
</dbReference>
<dbReference type="Proteomes" id="UP000317648">
    <property type="component" value="Chromosome"/>
</dbReference>
<dbReference type="RefSeq" id="WP_145053830.1">
    <property type="nucleotide sequence ID" value="NZ_CP036433.1"/>
</dbReference>
<accession>A0A518DTC3</accession>
<dbReference type="OrthoDB" id="5289726at2"/>
<evidence type="ECO:0000313" key="5">
    <source>
        <dbReference type="Proteomes" id="UP000317648"/>
    </source>
</evidence>
<evidence type="ECO:0000256" key="2">
    <source>
        <dbReference type="ARBA" id="ARBA00022679"/>
    </source>
</evidence>
<dbReference type="PANTHER" id="PTHR43397:SF1">
    <property type="entry name" value="ERGOTHIONEINE BIOSYNTHESIS PROTEIN 1"/>
    <property type="match status" value="1"/>
</dbReference>
<sequence>MNIKAASRSDELDLFSEEVRRGLRDQPKRLPCKYFYDEHGSQLFDQICLLDEYYLTRCELEIMQQYAGEMAAQIGERVMLVEYGSGSSVKTRILLDHLEQPVAYAPVDISEEHLEKTARKLALAYPQIDILPVCADFTKPLTLPDPPRPVSHKALYFPGSTIGNFEPDAARRLLAEMARLVGPGGGLLIGFDLKKSPEVIEAAYNDAEKVTEAFNLNLLERINRELDSDFQVDQFRHRAVYNEQRGRVEIALVSEQQQQATIDGETFSFAAEEPICTEYSHKYSIEQFSELAASVGFIRHRHWTDRRGYFAVAHLVVE</sequence>
<dbReference type="PIRSF" id="PIRSF018005">
    <property type="entry name" value="UCP018005"/>
    <property type="match status" value="1"/>
</dbReference>
<name>A0A518DTC3_9BACT</name>
<evidence type="ECO:0000259" key="3">
    <source>
        <dbReference type="Pfam" id="PF10017"/>
    </source>
</evidence>
<dbReference type="EMBL" id="CP036433">
    <property type="protein sequence ID" value="QDU95048.1"/>
    <property type="molecule type" value="Genomic_DNA"/>
</dbReference>
<evidence type="ECO:0000256" key="1">
    <source>
        <dbReference type="ARBA" id="ARBA00022603"/>
    </source>
</evidence>
<dbReference type="Gene3D" id="3.40.50.150">
    <property type="entry name" value="Vaccinia Virus protein VP39"/>
    <property type="match status" value="1"/>
</dbReference>
<gene>
    <name evidence="4" type="primary">egtD</name>
    <name evidence="4" type="ORF">Pla8534_28590</name>
</gene>
<reference evidence="4 5" key="1">
    <citation type="submission" date="2019-02" db="EMBL/GenBank/DDBJ databases">
        <title>Deep-cultivation of Planctomycetes and their phenomic and genomic characterization uncovers novel biology.</title>
        <authorList>
            <person name="Wiegand S."/>
            <person name="Jogler M."/>
            <person name="Boedeker C."/>
            <person name="Pinto D."/>
            <person name="Vollmers J."/>
            <person name="Rivas-Marin E."/>
            <person name="Kohn T."/>
            <person name="Peeters S.H."/>
            <person name="Heuer A."/>
            <person name="Rast P."/>
            <person name="Oberbeckmann S."/>
            <person name="Bunk B."/>
            <person name="Jeske O."/>
            <person name="Meyerdierks A."/>
            <person name="Storesund J.E."/>
            <person name="Kallscheuer N."/>
            <person name="Luecker S."/>
            <person name="Lage O.M."/>
            <person name="Pohl T."/>
            <person name="Merkel B.J."/>
            <person name="Hornburger P."/>
            <person name="Mueller R.-W."/>
            <person name="Bruemmer F."/>
            <person name="Labrenz M."/>
            <person name="Spormann A.M."/>
            <person name="Op den Camp H."/>
            <person name="Overmann J."/>
            <person name="Amann R."/>
            <person name="Jetten M.S.M."/>
            <person name="Mascher T."/>
            <person name="Medema M.H."/>
            <person name="Devos D.P."/>
            <person name="Kaster A.-K."/>
            <person name="Ovreas L."/>
            <person name="Rohde M."/>
            <person name="Galperin M.Y."/>
            <person name="Jogler C."/>
        </authorList>
    </citation>
    <scope>NUCLEOTIDE SEQUENCE [LARGE SCALE GENOMIC DNA]</scope>
    <source>
        <strain evidence="4 5">Pla85_3_4</strain>
    </source>
</reference>
<organism evidence="4 5">
    <name type="scientific">Lignipirellula cremea</name>
    <dbReference type="NCBI Taxonomy" id="2528010"/>
    <lineage>
        <taxon>Bacteria</taxon>
        <taxon>Pseudomonadati</taxon>
        <taxon>Planctomycetota</taxon>
        <taxon>Planctomycetia</taxon>
        <taxon>Pirellulales</taxon>
        <taxon>Pirellulaceae</taxon>
        <taxon>Lignipirellula</taxon>
    </lineage>
</organism>
<keyword evidence="5" id="KW-1185">Reference proteome</keyword>
<dbReference type="PANTHER" id="PTHR43397">
    <property type="entry name" value="ERGOTHIONEINE BIOSYNTHESIS PROTEIN 1"/>
    <property type="match status" value="1"/>
</dbReference>
<dbReference type="EC" id="2.1.1.44" evidence="4"/>
<protein>
    <submittedName>
        <fullName evidence="4">Histidine-specific methyltransferase EgtD</fullName>
        <ecNumber evidence="4">2.1.1.44</ecNumber>
    </submittedName>
</protein>
<dbReference type="InterPro" id="IPR019257">
    <property type="entry name" value="MeTrfase_dom"/>
</dbReference>
<dbReference type="NCBIfam" id="TIGR03438">
    <property type="entry name" value="egtD_ergothio"/>
    <property type="match status" value="1"/>
</dbReference>
<evidence type="ECO:0000313" key="4">
    <source>
        <dbReference type="EMBL" id="QDU95048.1"/>
    </source>
</evidence>
<keyword evidence="1 4" id="KW-0489">Methyltransferase</keyword>
<dbReference type="GO" id="GO:0032259">
    <property type="term" value="P:methylation"/>
    <property type="evidence" value="ECO:0007669"/>
    <property type="project" value="UniProtKB-KW"/>
</dbReference>
<dbReference type="InterPro" id="IPR035094">
    <property type="entry name" value="EgtD"/>
</dbReference>